<feature type="signal peptide" evidence="1">
    <location>
        <begin position="1"/>
        <end position="21"/>
    </location>
</feature>
<dbReference type="RefSeq" id="WP_162424907.1">
    <property type="nucleotide sequence ID" value="NZ_WVIE01000029.1"/>
</dbReference>
<evidence type="ECO:0000256" key="1">
    <source>
        <dbReference type="SAM" id="SignalP"/>
    </source>
</evidence>
<organism evidence="2 3">
    <name type="scientific">Myxacorys almedinensis A</name>
    <dbReference type="NCBI Taxonomy" id="2690445"/>
    <lineage>
        <taxon>Bacteria</taxon>
        <taxon>Bacillati</taxon>
        <taxon>Cyanobacteriota</taxon>
        <taxon>Cyanophyceae</taxon>
        <taxon>Leptolyngbyales</taxon>
        <taxon>Leptolyngbyaceae</taxon>
        <taxon>Myxacorys</taxon>
        <taxon>Myxacorys almedinensis</taxon>
    </lineage>
</organism>
<dbReference type="Proteomes" id="UP000646053">
    <property type="component" value="Unassembled WGS sequence"/>
</dbReference>
<dbReference type="AlphaFoldDB" id="A0A8J7Z3L9"/>
<evidence type="ECO:0000313" key="3">
    <source>
        <dbReference type="Proteomes" id="UP000646053"/>
    </source>
</evidence>
<gene>
    <name evidence="2" type="ORF">GS601_19135</name>
</gene>
<keyword evidence="3" id="KW-1185">Reference proteome</keyword>
<protein>
    <submittedName>
        <fullName evidence="2">Uncharacterized protein</fullName>
    </submittedName>
</protein>
<keyword evidence="1" id="KW-0732">Signal</keyword>
<name>A0A8J7Z3L9_9CYAN</name>
<proteinExistence type="predicted"/>
<feature type="chain" id="PRO_5035271725" evidence="1">
    <location>
        <begin position="22"/>
        <end position="164"/>
    </location>
</feature>
<reference evidence="2" key="1">
    <citation type="submission" date="2019-12" db="EMBL/GenBank/DDBJ databases">
        <title>High-Quality draft genome sequences of three cyanobacteria isolated from the limestone walls of the Old Cathedral of Coimbra.</title>
        <authorList>
            <person name="Tiago I."/>
            <person name="Soares F."/>
            <person name="Portugal A."/>
        </authorList>
    </citation>
    <scope>NUCLEOTIDE SEQUENCE</scope>
    <source>
        <strain evidence="2">A</strain>
    </source>
</reference>
<accession>A0A8J7Z3L9</accession>
<comment type="caution">
    <text evidence="2">The sequence shown here is derived from an EMBL/GenBank/DDBJ whole genome shotgun (WGS) entry which is preliminary data.</text>
</comment>
<sequence>MGVRIKSLIGSLVLTTASTVAIVSSVAVPIAATAQEQPAPVFRPREVIPDAINEAFYGSKDTFQNRNLGQSTESLIGVIGYPENLIARDGEKIHRLYRDLLNQQTSSDPILRTADLPNPYNTSVLLQPNVSDRVIGSEFVIEQPPQAQFPPLPQMIQPGLPQRY</sequence>
<evidence type="ECO:0000313" key="2">
    <source>
        <dbReference type="EMBL" id="NDJ19379.1"/>
    </source>
</evidence>
<dbReference type="EMBL" id="WVIE01000029">
    <property type="protein sequence ID" value="NDJ19379.1"/>
    <property type="molecule type" value="Genomic_DNA"/>
</dbReference>